<comment type="caution">
    <text evidence="1">The sequence shown here is derived from an EMBL/GenBank/DDBJ whole genome shotgun (WGS) entry which is preliminary data.</text>
</comment>
<reference evidence="1" key="1">
    <citation type="submission" date="2023-01" db="EMBL/GenBank/DDBJ databases">
        <title>Colletotrichum chrysophilum M932 genome sequence.</title>
        <authorList>
            <person name="Baroncelli R."/>
        </authorList>
    </citation>
    <scope>NUCLEOTIDE SEQUENCE</scope>
    <source>
        <strain evidence="1">M932</strain>
    </source>
</reference>
<evidence type="ECO:0000313" key="2">
    <source>
        <dbReference type="Proteomes" id="UP001243330"/>
    </source>
</evidence>
<protein>
    <recommendedName>
        <fullName evidence="3">F-box domain-containing protein</fullName>
    </recommendedName>
</protein>
<dbReference type="AlphaFoldDB" id="A0AAD9ATK8"/>
<evidence type="ECO:0008006" key="3">
    <source>
        <dbReference type="Google" id="ProtNLM"/>
    </source>
</evidence>
<evidence type="ECO:0000313" key="1">
    <source>
        <dbReference type="EMBL" id="KAK1853527.1"/>
    </source>
</evidence>
<keyword evidence="2" id="KW-1185">Reference proteome</keyword>
<name>A0AAD9ATK8_9PEZI</name>
<proteinExistence type="predicted"/>
<dbReference type="InterPro" id="IPR036047">
    <property type="entry name" value="F-box-like_dom_sf"/>
</dbReference>
<dbReference type="SUPFAM" id="SSF81383">
    <property type="entry name" value="F-box domain"/>
    <property type="match status" value="1"/>
</dbReference>
<gene>
    <name evidence="1" type="ORF">CCHR01_03844</name>
</gene>
<accession>A0AAD9ATK8</accession>
<dbReference type="Proteomes" id="UP001243330">
    <property type="component" value="Unassembled WGS sequence"/>
</dbReference>
<dbReference type="EMBL" id="JAQOWY010000053">
    <property type="protein sequence ID" value="KAK1853527.1"/>
    <property type="molecule type" value="Genomic_DNA"/>
</dbReference>
<sequence length="256" mass="29320">MAPSKPAHAIVRYRKHTPCPEKGRFCTGYSKIYQAKWDENKEKCIMYQLPPEIILSIMECLDAPSMYMARQACSLIWSFCNDLSFKRFHYMLKDKKRNVIPGAPPGFKHDALAEHMSDIIKRLRPDGRCRDCHHLSFPEAFRLLGMSRNDDARQVVFRCNECSDALGMGEGEEPPTIYCDTQQAQNEWTVKIISKDEAAVGMFMASTASHGVHCKMCDFQYDWVLDEDRILLSAKRVIVRFPQHAEGCVCKLDVAS</sequence>
<dbReference type="CDD" id="cd09917">
    <property type="entry name" value="F-box_SF"/>
    <property type="match status" value="1"/>
</dbReference>
<organism evidence="1 2">
    <name type="scientific">Colletotrichum chrysophilum</name>
    <dbReference type="NCBI Taxonomy" id="1836956"/>
    <lineage>
        <taxon>Eukaryota</taxon>
        <taxon>Fungi</taxon>
        <taxon>Dikarya</taxon>
        <taxon>Ascomycota</taxon>
        <taxon>Pezizomycotina</taxon>
        <taxon>Sordariomycetes</taxon>
        <taxon>Hypocreomycetidae</taxon>
        <taxon>Glomerellales</taxon>
        <taxon>Glomerellaceae</taxon>
        <taxon>Colletotrichum</taxon>
        <taxon>Colletotrichum gloeosporioides species complex</taxon>
    </lineage>
</organism>